<organism evidence="2 3">
    <name type="scientific">Dillenia turbinata</name>
    <dbReference type="NCBI Taxonomy" id="194707"/>
    <lineage>
        <taxon>Eukaryota</taxon>
        <taxon>Viridiplantae</taxon>
        <taxon>Streptophyta</taxon>
        <taxon>Embryophyta</taxon>
        <taxon>Tracheophyta</taxon>
        <taxon>Spermatophyta</taxon>
        <taxon>Magnoliopsida</taxon>
        <taxon>eudicotyledons</taxon>
        <taxon>Gunneridae</taxon>
        <taxon>Pentapetalae</taxon>
        <taxon>Dilleniales</taxon>
        <taxon>Dilleniaceae</taxon>
        <taxon>Dillenia</taxon>
    </lineage>
</organism>
<dbReference type="PANTHER" id="PTHR35711:SF1">
    <property type="entry name" value="ECTODERMAL, ISOFORM F"/>
    <property type="match status" value="1"/>
</dbReference>
<dbReference type="Proteomes" id="UP001370490">
    <property type="component" value="Unassembled WGS sequence"/>
</dbReference>
<evidence type="ECO:0000313" key="2">
    <source>
        <dbReference type="EMBL" id="KAK6912555.1"/>
    </source>
</evidence>
<reference evidence="2 3" key="1">
    <citation type="submission" date="2023-12" db="EMBL/GenBank/DDBJ databases">
        <title>A high-quality genome assembly for Dillenia turbinata (Dilleniales).</title>
        <authorList>
            <person name="Chanderbali A."/>
        </authorList>
    </citation>
    <scope>NUCLEOTIDE SEQUENCE [LARGE SCALE GENOMIC DNA]</scope>
    <source>
        <strain evidence="2">LSX21</strain>
        <tissue evidence="2">Leaf</tissue>
    </source>
</reference>
<keyword evidence="3" id="KW-1185">Reference proteome</keyword>
<proteinExistence type="predicted"/>
<evidence type="ECO:0000256" key="1">
    <source>
        <dbReference type="SAM" id="MobiDB-lite"/>
    </source>
</evidence>
<feature type="region of interest" description="Disordered" evidence="1">
    <location>
        <begin position="71"/>
        <end position="176"/>
    </location>
</feature>
<evidence type="ECO:0000313" key="3">
    <source>
        <dbReference type="Proteomes" id="UP001370490"/>
    </source>
</evidence>
<dbReference type="AlphaFoldDB" id="A0AAN8YU13"/>
<sequence length="176" mass="19129">MVGAEMESLCSEAAALERFVCAVVKALMVETLIVFSKSLACVLFAVNSLPNISVIVPKERGTTEWLSITSLSTMKQSVPENKDGSETEDDDDEEDDDVADDPDDDDEDELSGGEDGDDDDDEGDPEDGPDANGAGESGDDEDDNDDDDGDEEDDEEEEEEDEDEEELPQPPTKKRK</sequence>
<protein>
    <submittedName>
        <fullName evidence="2">Uncharacterized protein</fullName>
    </submittedName>
</protein>
<dbReference type="PANTHER" id="PTHR35711">
    <property type="entry name" value="EXPRESSED PROTEIN"/>
    <property type="match status" value="1"/>
</dbReference>
<name>A0AAN8YU13_9MAGN</name>
<gene>
    <name evidence="2" type="ORF">RJ641_022156</name>
</gene>
<dbReference type="EMBL" id="JBAMMX010000027">
    <property type="protein sequence ID" value="KAK6912555.1"/>
    <property type="molecule type" value="Genomic_DNA"/>
</dbReference>
<accession>A0AAN8YU13</accession>
<feature type="compositionally biased region" description="Acidic residues" evidence="1">
    <location>
        <begin position="137"/>
        <end position="167"/>
    </location>
</feature>
<comment type="caution">
    <text evidence="2">The sequence shown here is derived from an EMBL/GenBank/DDBJ whole genome shotgun (WGS) entry which is preliminary data.</text>
</comment>
<feature type="compositionally biased region" description="Acidic residues" evidence="1">
    <location>
        <begin position="86"/>
        <end position="129"/>
    </location>
</feature>